<evidence type="ECO:0000313" key="2">
    <source>
        <dbReference type="EMBL" id="CAL6051867.1"/>
    </source>
</evidence>
<keyword evidence="3" id="KW-1185">Reference proteome</keyword>
<organism evidence="2 3">
    <name type="scientific">Hexamita inflata</name>
    <dbReference type="NCBI Taxonomy" id="28002"/>
    <lineage>
        <taxon>Eukaryota</taxon>
        <taxon>Metamonada</taxon>
        <taxon>Diplomonadida</taxon>
        <taxon>Hexamitidae</taxon>
        <taxon>Hexamitinae</taxon>
        <taxon>Hexamita</taxon>
    </lineage>
</organism>
<feature type="region of interest" description="Disordered" evidence="1">
    <location>
        <begin position="1"/>
        <end position="25"/>
    </location>
</feature>
<gene>
    <name evidence="2" type="ORF">HINF_LOCUS44573</name>
</gene>
<sequence length="143" mass="16255">MASPQSPSSRSSRGAQSTSFSATERVNRVEEVDWESCDIDSISSFAGWKDQQCANMLQQVRAMGIRFQNRLSELKVQKLHYRIRQTYIHSNYRCGAQCGNCYKLPIHRPNLRLHQIASAGSTVVNFNQMTSLVMIPGSNRWSK</sequence>
<accession>A0ABP1K4J0</accession>
<proteinExistence type="predicted"/>
<dbReference type="EMBL" id="CAXDID020000190">
    <property type="protein sequence ID" value="CAL6051867.1"/>
    <property type="molecule type" value="Genomic_DNA"/>
</dbReference>
<evidence type="ECO:0000313" key="3">
    <source>
        <dbReference type="Proteomes" id="UP001642409"/>
    </source>
</evidence>
<reference evidence="2 3" key="1">
    <citation type="submission" date="2024-07" db="EMBL/GenBank/DDBJ databases">
        <authorList>
            <person name="Akdeniz Z."/>
        </authorList>
    </citation>
    <scope>NUCLEOTIDE SEQUENCE [LARGE SCALE GENOMIC DNA]</scope>
</reference>
<feature type="compositionally biased region" description="Low complexity" evidence="1">
    <location>
        <begin position="1"/>
        <end position="21"/>
    </location>
</feature>
<comment type="caution">
    <text evidence="2">The sequence shown here is derived from an EMBL/GenBank/DDBJ whole genome shotgun (WGS) entry which is preliminary data.</text>
</comment>
<evidence type="ECO:0000256" key="1">
    <source>
        <dbReference type="SAM" id="MobiDB-lite"/>
    </source>
</evidence>
<dbReference type="Proteomes" id="UP001642409">
    <property type="component" value="Unassembled WGS sequence"/>
</dbReference>
<name>A0ABP1K4J0_9EUKA</name>
<protein>
    <submittedName>
        <fullName evidence="2">Hypothetical_protein</fullName>
    </submittedName>
</protein>